<dbReference type="EMBL" id="JADKPN010000002">
    <property type="protein sequence ID" value="MBF4762798.1"/>
    <property type="molecule type" value="Genomic_DNA"/>
</dbReference>
<dbReference type="PROSITE" id="PS51725">
    <property type="entry name" value="ABM"/>
    <property type="match status" value="1"/>
</dbReference>
<evidence type="ECO:0000313" key="2">
    <source>
        <dbReference type="EMBL" id="MBF4762798.1"/>
    </source>
</evidence>
<keyword evidence="2" id="KW-0560">Oxidoreductase</keyword>
<comment type="caution">
    <text evidence="2">The sequence shown here is derived from an EMBL/GenBank/DDBJ whole genome shotgun (WGS) entry which is preliminary data.</text>
</comment>
<dbReference type="SUPFAM" id="SSF54909">
    <property type="entry name" value="Dimeric alpha+beta barrel"/>
    <property type="match status" value="1"/>
</dbReference>
<name>A0A930VAB2_9ACTN</name>
<accession>A0A930VAB2</accession>
<gene>
    <name evidence="2" type="ORF">ISU07_06640</name>
</gene>
<proteinExistence type="predicted"/>
<dbReference type="Pfam" id="PF03992">
    <property type="entry name" value="ABM"/>
    <property type="match status" value="1"/>
</dbReference>
<dbReference type="InterPro" id="IPR011008">
    <property type="entry name" value="Dimeric_a/b-barrel"/>
</dbReference>
<dbReference type="InterPro" id="IPR007138">
    <property type="entry name" value="ABM_dom"/>
</dbReference>
<evidence type="ECO:0000313" key="3">
    <source>
        <dbReference type="Proteomes" id="UP000640489"/>
    </source>
</evidence>
<protein>
    <submittedName>
        <fullName evidence="2">Antibiotic biosynthesis monooxygenase</fullName>
    </submittedName>
</protein>
<dbReference type="AlphaFoldDB" id="A0A930VAB2"/>
<feature type="domain" description="ABM" evidence="1">
    <location>
        <begin position="23"/>
        <end position="116"/>
    </location>
</feature>
<dbReference type="Gene3D" id="3.30.70.100">
    <property type="match status" value="1"/>
</dbReference>
<dbReference type="GO" id="GO:0004497">
    <property type="term" value="F:monooxygenase activity"/>
    <property type="evidence" value="ECO:0007669"/>
    <property type="project" value="UniProtKB-KW"/>
</dbReference>
<keyword evidence="2" id="KW-0503">Monooxygenase</keyword>
<dbReference type="Proteomes" id="UP000640489">
    <property type="component" value="Unassembled WGS sequence"/>
</dbReference>
<organism evidence="2 3">
    <name type="scientific">Nocardioides islandensis</name>
    <dbReference type="NCBI Taxonomy" id="433663"/>
    <lineage>
        <taxon>Bacteria</taxon>
        <taxon>Bacillati</taxon>
        <taxon>Actinomycetota</taxon>
        <taxon>Actinomycetes</taxon>
        <taxon>Propionibacteriales</taxon>
        <taxon>Nocardioidaceae</taxon>
        <taxon>Nocardioides</taxon>
    </lineage>
</organism>
<keyword evidence="3" id="KW-1185">Reference proteome</keyword>
<reference evidence="2" key="1">
    <citation type="submission" date="2020-11" db="EMBL/GenBank/DDBJ databases">
        <title>Nocardioides sp. nov., isolated from Soil of Cynanchum wilfordii Hemsley rhizosphere.</title>
        <authorList>
            <person name="Lee J.-S."/>
            <person name="Suh M.K."/>
            <person name="Kim J.-S."/>
        </authorList>
    </citation>
    <scope>NUCLEOTIDE SEQUENCE</scope>
    <source>
        <strain evidence="2">KCTC 19275</strain>
    </source>
</reference>
<sequence>MTTDITPEDRTAPATVGLVEGGVTLINRFAVPAGRDDEFRALWETTSRYFIAQPGFVSLRLHRAVSEDAPYRFVNVAVWEREEDYRRAHSTDEFRRVVTAPGWAEFPSEPTLYEVVKAIG</sequence>
<dbReference type="RefSeq" id="WP_194705972.1">
    <property type="nucleotide sequence ID" value="NZ_JADKPN010000002.1"/>
</dbReference>
<evidence type="ECO:0000259" key="1">
    <source>
        <dbReference type="PROSITE" id="PS51725"/>
    </source>
</evidence>